<accession>A0A0B7MHW1</accession>
<dbReference type="InterPro" id="IPR011607">
    <property type="entry name" value="MGS-like_dom"/>
</dbReference>
<keyword evidence="6 8" id="KW-0378">Hydrolase</keyword>
<dbReference type="EC" id="2.1.2.3" evidence="8"/>
<dbReference type="SMART" id="SM00851">
    <property type="entry name" value="MGS"/>
    <property type="match status" value="1"/>
</dbReference>
<dbReference type="CDD" id="cd01421">
    <property type="entry name" value="IMPCH"/>
    <property type="match status" value="1"/>
</dbReference>
<dbReference type="FunFam" id="3.40.50.1380:FF:000001">
    <property type="entry name" value="Bifunctional purine biosynthesis protein PurH"/>
    <property type="match status" value="1"/>
</dbReference>
<dbReference type="Pfam" id="PF01808">
    <property type="entry name" value="AICARFT_IMPCHas"/>
    <property type="match status" value="1"/>
</dbReference>
<keyword evidence="7 8" id="KW-0511">Multifunctional enzyme</keyword>
<dbReference type="InterPro" id="IPR024051">
    <property type="entry name" value="AICAR_Tfase_dup_dom_sf"/>
</dbReference>
<dbReference type="EC" id="3.5.4.10" evidence="8"/>
<dbReference type="SMART" id="SM00798">
    <property type="entry name" value="AICARFT_IMPCHas"/>
    <property type="match status" value="1"/>
</dbReference>
<dbReference type="Gene3D" id="3.40.50.1380">
    <property type="entry name" value="Methylglyoxal synthase-like domain"/>
    <property type="match status" value="1"/>
</dbReference>
<protein>
    <recommendedName>
        <fullName evidence="8">Bifunctional purine biosynthesis protein PurH</fullName>
    </recommendedName>
    <domain>
        <recommendedName>
            <fullName evidence="8">Phosphoribosylaminoimidazolecarboxamide formyltransferase</fullName>
            <ecNumber evidence="8">2.1.2.3</ecNumber>
        </recommendedName>
        <alternativeName>
            <fullName evidence="8">AICAR transformylase</fullName>
        </alternativeName>
    </domain>
    <domain>
        <recommendedName>
            <fullName evidence="8">IMP cyclohydrolase</fullName>
            <ecNumber evidence="8">3.5.4.10</ecNumber>
        </recommendedName>
        <alternativeName>
            <fullName evidence="8">ATIC</fullName>
        </alternativeName>
        <alternativeName>
            <fullName evidence="8">IMP synthase</fullName>
        </alternativeName>
        <alternativeName>
            <fullName evidence="8">Inosinicase</fullName>
        </alternativeName>
    </domain>
</protein>
<evidence type="ECO:0000256" key="2">
    <source>
        <dbReference type="ARBA" id="ARBA00004954"/>
    </source>
</evidence>
<comment type="catalytic activity">
    <reaction evidence="8">
        <text>IMP + H2O = 5-formamido-1-(5-phospho-D-ribosyl)imidazole-4-carboxamide</text>
        <dbReference type="Rhea" id="RHEA:18445"/>
        <dbReference type="ChEBI" id="CHEBI:15377"/>
        <dbReference type="ChEBI" id="CHEBI:58053"/>
        <dbReference type="ChEBI" id="CHEBI:58467"/>
        <dbReference type="EC" id="3.5.4.10"/>
    </reaction>
</comment>
<dbReference type="NCBIfam" id="TIGR00355">
    <property type="entry name" value="purH"/>
    <property type="match status" value="1"/>
</dbReference>
<sequence length="484" mass="52203">MTETSGKRQEKKRALISVSDKLGIAEFASALTELGYQLISTGGTARVLEEAGVEVERVEKVTGFPEILGGRVKTLHPGIHAGILARDLPEDKAQLEKLGIETISLVVVNLYPFQKTVSRSGIPVSEAVEQIDIGGPAMLRAAAKNFSRVAVVVNPNHYDQIIQELREQGEISLSTRLNLAQEAFRHTAQYDAAISSYLSGVSVQEDAVLSSAEVKFPAQMLLPLVKISDLRYGENPHQDAAFYREDSGQPYGVAGARQYHGKELSFNNILDLNAALSIAAEFEVPAAVVIKHSTPSGVSMADRLVDAYRRAYEADSLAAYGGIVGLNRTVDEETAIAMTETFLEAIIAPAYSEEALTILRSKKNLRILSTEFADLRAKVDVKRVSGGFLLQDPDSLGDLSGLKQNAKVVTKRSPSEDEWDDLIFSWIVTKHVSSNGIVIAKERQTIGIGCGQVSRVAAARIALAKAGKKAEGSVMASGRVLTLS</sequence>
<keyword evidence="4 8" id="KW-0808">Transferase</keyword>
<name>A0A0B7MHW1_9FIRM</name>
<dbReference type="RefSeq" id="WP_044664096.1">
    <property type="nucleotide sequence ID" value="NZ_CDRZ01000030.1"/>
</dbReference>
<dbReference type="PROSITE" id="PS51855">
    <property type="entry name" value="MGS"/>
    <property type="match status" value="1"/>
</dbReference>
<dbReference type="SUPFAM" id="SSF52335">
    <property type="entry name" value="Methylglyoxal synthase-like"/>
    <property type="match status" value="1"/>
</dbReference>
<dbReference type="GO" id="GO:0006189">
    <property type="term" value="P:'de novo' IMP biosynthetic process"/>
    <property type="evidence" value="ECO:0007669"/>
    <property type="project" value="UniProtKB-UniRule"/>
</dbReference>
<comment type="similarity">
    <text evidence="3 8">Belongs to the PurH family.</text>
</comment>
<dbReference type="Proteomes" id="UP000046155">
    <property type="component" value="Unassembled WGS sequence"/>
</dbReference>
<reference evidence="11" key="1">
    <citation type="submission" date="2015-01" db="EMBL/GenBank/DDBJ databases">
        <authorList>
            <person name="Manzoor Shahid"/>
            <person name="Zubair Saima"/>
        </authorList>
    </citation>
    <scope>NUCLEOTIDE SEQUENCE [LARGE SCALE GENOMIC DNA]</scope>
    <source>
        <strain evidence="11">Sp3</strain>
    </source>
</reference>
<evidence type="ECO:0000256" key="6">
    <source>
        <dbReference type="ARBA" id="ARBA00022801"/>
    </source>
</evidence>
<evidence type="ECO:0000256" key="7">
    <source>
        <dbReference type="ARBA" id="ARBA00023268"/>
    </source>
</evidence>
<dbReference type="GO" id="GO:0004643">
    <property type="term" value="F:phosphoribosylaminoimidazolecarboxamide formyltransferase activity"/>
    <property type="evidence" value="ECO:0007669"/>
    <property type="project" value="UniProtKB-UniRule"/>
</dbReference>
<dbReference type="PANTHER" id="PTHR11692">
    <property type="entry name" value="BIFUNCTIONAL PURINE BIOSYNTHESIS PROTEIN PURH"/>
    <property type="match status" value="1"/>
</dbReference>
<comment type="domain">
    <text evidence="8">The IMP cyclohydrolase activity resides in the N-terminal region.</text>
</comment>
<dbReference type="OrthoDB" id="9802065at2"/>
<evidence type="ECO:0000313" key="11">
    <source>
        <dbReference type="Proteomes" id="UP000046155"/>
    </source>
</evidence>
<evidence type="ECO:0000256" key="3">
    <source>
        <dbReference type="ARBA" id="ARBA00007667"/>
    </source>
</evidence>
<dbReference type="HAMAP" id="MF_00139">
    <property type="entry name" value="PurH"/>
    <property type="match status" value="1"/>
</dbReference>
<dbReference type="InterPro" id="IPR016193">
    <property type="entry name" value="Cytidine_deaminase-like"/>
</dbReference>
<dbReference type="Pfam" id="PF02142">
    <property type="entry name" value="MGS"/>
    <property type="match status" value="1"/>
</dbReference>
<dbReference type="Gene3D" id="3.40.140.20">
    <property type="match status" value="2"/>
</dbReference>
<feature type="domain" description="MGS-like" evidence="9">
    <location>
        <begin position="6"/>
        <end position="153"/>
    </location>
</feature>
<comment type="pathway">
    <text evidence="2 8">Purine metabolism; IMP biosynthesis via de novo pathway; 5-formamido-1-(5-phospho-D-ribosyl)imidazole-4-carboxamide from 5-amino-1-(5-phospho-D-ribosyl)imidazole-4-carboxamide (10-formyl THF route): step 1/1.</text>
</comment>
<dbReference type="EMBL" id="CDRZ01000030">
    <property type="protein sequence ID" value="CEO87798.1"/>
    <property type="molecule type" value="Genomic_DNA"/>
</dbReference>
<evidence type="ECO:0000256" key="1">
    <source>
        <dbReference type="ARBA" id="ARBA00004844"/>
    </source>
</evidence>
<dbReference type="InterPro" id="IPR002695">
    <property type="entry name" value="PurH-like"/>
</dbReference>
<evidence type="ECO:0000313" key="10">
    <source>
        <dbReference type="EMBL" id="CEO87798.1"/>
    </source>
</evidence>
<keyword evidence="5 8" id="KW-0658">Purine biosynthesis</keyword>
<dbReference type="GO" id="GO:0005829">
    <property type="term" value="C:cytosol"/>
    <property type="evidence" value="ECO:0007669"/>
    <property type="project" value="TreeGrafter"/>
</dbReference>
<organism evidence="10 11">
    <name type="scientific">Syntrophaceticus schinkii</name>
    <dbReference type="NCBI Taxonomy" id="499207"/>
    <lineage>
        <taxon>Bacteria</taxon>
        <taxon>Bacillati</taxon>
        <taxon>Bacillota</taxon>
        <taxon>Clostridia</taxon>
        <taxon>Thermoanaerobacterales</taxon>
        <taxon>Thermoanaerobacterales Family III. Incertae Sedis</taxon>
        <taxon>Syntrophaceticus</taxon>
    </lineage>
</organism>
<dbReference type="AlphaFoldDB" id="A0A0B7MHW1"/>
<comment type="pathway">
    <text evidence="1 8">Purine metabolism; IMP biosynthesis via de novo pathway; IMP from 5-formamido-1-(5-phospho-D-ribosyl)imidazole-4-carboxamide: step 1/1.</text>
</comment>
<dbReference type="PIRSF" id="PIRSF000414">
    <property type="entry name" value="AICARFT_IMPCHas"/>
    <property type="match status" value="1"/>
</dbReference>
<evidence type="ECO:0000256" key="8">
    <source>
        <dbReference type="HAMAP-Rule" id="MF_00139"/>
    </source>
</evidence>
<dbReference type="UniPathway" id="UPA00074">
    <property type="reaction ID" value="UER00133"/>
</dbReference>
<dbReference type="InterPro" id="IPR036914">
    <property type="entry name" value="MGS-like_dom_sf"/>
</dbReference>
<proteinExistence type="inferred from homology"/>
<gene>
    <name evidence="8 10" type="primary">purH</name>
    <name evidence="10" type="ORF">SSCH_1250010</name>
</gene>
<evidence type="ECO:0000256" key="4">
    <source>
        <dbReference type="ARBA" id="ARBA00022679"/>
    </source>
</evidence>
<evidence type="ECO:0000256" key="5">
    <source>
        <dbReference type="ARBA" id="ARBA00022755"/>
    </source>
</evidence>
<dbReference type="PANTHER" id="PTHR11692:SF0">
    <property type="entry name" value="BIFUNCTIONAL PURINE BIOSYNTHESIS PROTEIN ATIC"/>
    <property type="match status" value="1"/>
</dbReference>
<evidence type="ECO:0000259" key="9">
    <source>
        <dbReference type="PROSITE" id="PS51855"/>
    </source>
</evidence>
<comment type="catalytic activity">
    <reaction evidence="8">
        <text>(6R)-10-formyltetrahydrofolate + 5-amino-1-(5-phospho-beta-D-ribosyl)imidazole-4-carboxamide = 5-formamido-1-(5-phospho-D-ribosyl)imidazole-4-carboxamide + (6S)-5,6,7,8-tetrahydrofolate</text>
        <dbReference type="Rhea" id="RHEA:22192"/>
        <dbReference type="ChEBI" id="CHEBI:57453"/>
        <dbReference type="ChEBI" id="CHEBI:58467"/>
        <dbReference type="ChEBI" id="CHEBI:58475"/>
        <dbReference type="ChEBI" id="CHEBI:195366"/>
        <dbReference type="EC" id="2.1.2.3"/>
    </reaction>
</comment>
<dbReference type="GO" id="GO:0003937">
    <property type="term" value="F:IMP cyclohydrolase activity"/>
    <property type="evidence" value="ECO:0007669"/>
    <property type="project" value="UniProtKB-UniRule"/>
</dbReference>
<dbReference type="NCBIfam" id="NF002049">
    <property type="entry name" value="PRK00881.1"/>
    <property type="match status" value="1"/>
</dbReference>
<keyword evidence="11" id="KW-1185">Reference proteome</keyword>
<dbReference type="SUPFAM" id="SSF53927">
    <property type="entry name" value="Cytidine deaminase-like"/>
    <property type="match status" value="1"/>
</dbReference>